<reference evidence="3" key="1">
    <citation type="submission" date="2019-10" db="EMBL/GenBank/DDBJ databases">
        <title>Lacipirellula parvula gen. nov., sp. nov., representing a lineage of planctomycetes widespread in freshwater anoxic habitats, and description of the family Lacipirellulaceae.</title>
        <authorList>
            <person name="Dedysh S.N."/>
            <person name="Kulichevskaya I.S."/>
            <person name="Beletsky A.V."/>
            <person name="Rakitin A.L."/>
            <person name="Mardanov A.V."/>
            <person name="Ivanova A.A."/>
            <person name="Saltykova V.X."/>
            <person name="Rijpstra W.I.C."/>
            <person name="Sinninghe Damste J.S."/>
            <person name="Ravin N.V."/>
        </authorList>
    </citation>
    <scope>NUCLEOTIDE SEQUENCE [LARGE SCALE GENOMIC DNA]</scope>
    <source>
        <strain evidence="3">PX69</strain>
    </source>
</reference>
<dbReference type="KEGG" id="lpav:PLANPX_2621"/>
<dbReference type="Gene3D" id="3.90.550.10">
    <property type="entry name" value="Spore Coat Polysaccharide Biosynthesis Protein SpsA, Chain A"/>
    <property type="match status" value="1"/>
</dbReference>
<dbReference type="InterPro" id="IPR029044">
    <property type="entry name" value="Nucleotide-diphossugar_trans"/>
</dbReference>
<sequence length="289" mass="31151">MQSSLNQHSSSTLTPVSVVVPMFNERECVASLMASLAGVEAQLGDRYAFEFVLVDDGSRDETVALLNAAIAGRPNYRLIEHGVNRGIGAAIGTGIAAASHEFVVSMDCDGSYDPLLMGELLPLLADRVDLVTASPYHRAGGVENVPLWRLRLSRLASQLYGLACRHKLSCYTSCFRVYRRSAVVNLQLENPGFVGVAELLCQVLHQGGVVVEHPAMLRSRVAGHSKMRVVRASLGHLRLIGKVVAARFGSAENAPMGVAKHADQTLHQLRETTTSDSHTTEETPAVQLA</sequence>
<name>A0A5K7XJF6_9BACT</name>
<organism evidence="2 3">
    <name type="scientific">Lacipirellula parvula</name>
    <dbReference type="NCBI Taxonomy" id="2650471"/>
    <lineage>
        <taxon>Bacteria</taxon>
        <taxon>Pseudomonadati</taxon>
        <taxon>Planctomycetota</taxon>
        <taxon>Planctomycetia</taxon>
        <taxon>Pirellulales</taxon>
        <taxon>Lacipirellulaceae</taxon>
        <taxon>Lacipirellula</taxon>
    </lineage>
</organism>
<dbReference type="Proteomes" id="UP000326837">
    <property type="component" value="Chromosome"/>
</dbReference>
<dbReference type="InterPro" id="IPR001173">
    <property type="entry name" value="Glyco_trans_2-like"/>
</dbReference>
<protein>
    <recommendedName>
        <fullName evidence="1">Glycosyltransferase 2-like domain-containing protein</fullName>
    </recommendedName>
</protein>
<evidence type="ECO:0000313" key="2">
    <source>
        <dbReference type="EMBL" id="BBO33009.1"/>
    </source>
</evidence>
<keyword evidence="3" id="KW-1185">Reference proteome</keyword>
<dbReference type="EMBL" id="AP021861">
    <property type="protein sequence ID" value="BBO33009.1"/>
    <property type="molecule type" value="Genomic_DNA"/>
</dbReference>
<accession>A0A5K7XJF6</accession>
<proteinExistence type="predicted"/>
<evidence type="ECO:0000259" key="1">
    <source>
        <dbReference type="Pfam" id="PF00535"/>
    </source>
</evidence>
<dbReference type="PANTHER" id="PTHR48090">
    <property type="entry name" value="UNDECAPRENYL-PHOSPHATE 4-DEOXY-4-FORMAMIDO-L-ARABINOSE TRANSFERASE-RELATED"/>
    <property type="match status" value="1"/>
</dbReference>
<dbReference type="PANTHER" id="PTHR48090:SF7">
    <property type="entry name" value="RFBJ PROTEIN"/>
    <property type="match status" value="1"/>
</dbReference>
<dbReference type="Pfam" id="PF00535">
    <property type="entry name" value="Glycos_transf_2"/>
    <property type="match status" value="1"/>
</dbReference>
<dbReference type="SUPFAM" id="SSF53448">
    <property type="entry name" value="Nucleotide-diphospho-sugar transferases"/>
    <property type="match status" value="1"/>
</dbReference>
<dbReference type="InterPro" id="IPR050256">
    <property type="entry name" value="Glycosyltransferase_2"/>
</dbReference>
<dbReference type="RefSeq" id="WP_152098878.1">
    <property type="nucleotide sequence ID" value="NZ_AP021861.1"/>
</dbReference>
<dbReference type="AlphaFoldDB" id="A0A5K7XJF6"/>
<feature type="domain" description="Glycosyltransferase 2-like" evidence="1">
    <location>
        <begin position="17"/>
        <end position="183"/>
    </location>
</feature>
<evidence type="ECO:0000313" key="3">
    <source>
        <dbReference type="Proteomes" id="UP000326837"/>
    </source>
</evidence>
<dbReference type="CDD" id="cd04179">
    <property type="entry name" value="DPM_DPG-synthase_like"/>
    <property type="match status" value="1"/>
</dbReference>
<gene>
    <name evidence="2" type="ORF">PLANPX_2621</name>
</gene>